<sequence>MTKAGLRYLKSPAYSQSSFRPKESEAKLKLKLMLEDIHGIGGSSYWTSSADYGSGDSVSFVEFGMVATTYADYENIAVRPALLFKL</sequence>
<protein>
    <submittedName>
        <fullName evidence="1">Uncharacterized protein</fullName>
    </submittedName>
</protein>
<dbReference type="EMBL" id="DVOJ01000009">
    <property type="protein sequence ID" value="HIV01429.1"/>
    <property type="molecule type" value="Genomic_DNA"/>
</dbReference>
<dbReference type="Proteomes" id="UP000886861">
    <property type="component" value="Unassembled WGS sequence"/>
</dbReference>
<name>A0A9D1NEX6_9FIRM</name>
<dbReference type="AlphaFoldDB" id="A0A9D1NEX6"/>
<evidence type="ECO:0000313" key="1">
    <source>
        <dbReference type="EMBL" id="HIV01429.1"/>
    </source>
</evidence>
<gene>
    <name evidence="1" type="ORF">IAA62_02615</name>
</gene>
<proteinExistence type="predicted"/>
<comment type="caution">
    <text evidence="1">The sequence shown here is derived from an EMBL/GenBank/DDBJ whole genome shotgun (WGS) entry which is preliminary data.</text>
</comment>
<organism evidence="1 2">
    <name type="scientific">Candidatus Caccopulliclostridium gallistercoris</name>
    <dbReference type="NCBI Taxonomy" id="2840719"/>
    <lineage>
        <taxon>Bacteria</taxon>
        <taxon>Bacillati</taxon>
        <taxon>Bacillota</taxon>
        <taxon>Clostridia</taxon>
        <taxon>Candidatus Caccopulliclostridium</taxon>
    </lineage>
</organism>
<evidence type="ECO:0000313" key="2">
    <source>
        <dbReference type="Proteomes" id="UP000886861"/>
    </source>
</evidence>
<reference evidence="1" key="1">
    <citation type="submission" date="2020-10" db="EMBL/GenBank/DDBJ databases">
        <authorList>
            <person name="Gilroy R."/>
        </authorList>
    </citation>
    <scope>NUCLEOTIDE SEQUENCE</scope>
    <source>
        <strain evidence="1">CHK186-9395</strain>
    </source>
</reference>
<accession>A0A9D1NEX6</accession>
<reference evidence="1" key="2">
    <citation type="journal article" date="2021" name="PeerJ">
        <title>Extensive microbial diversity within the chicken gut microbiome revealed by metagenomics and culture.</title>
        <authorList>
            <person name="Gilroy R."/>
            <person name="Ravi A."/>
            <person name="Getino M."/>
            <person name="Pursley I."/>
            <person name="Horton D.L."/>
            <person name="Alikhan N.F."/>
            <person name="Baker D."/>
            <person name="Gharbi K."/>
            <person name="Hall N."/>
            <person name="Watson M."/>
            <person name="Adriaenssens E.M."/>
            <person name="Foster-Nyarko E."/>
            <person name="Jarju S."/>
            <person name="Secka A."/>
            <person name="Antonio M."/>
            <person name="Oren A."/>
            <person name="Chaudhuri R.R."/>
            <person name="La Ragione R."/>
            <person name="Hildebrand F."/>
            <person name="Pallen M.J."/>
        </authorList>
    </citation>
    <scope>NUCLEOTIDE SEQUENCE</scope>
    <source>
        <strain evidence="1">CHK186-9395</strain>
    </source>
</reference>